<proteinExistence type="predicted"/>
<feature type="transmembrane region" description="Helical" evidence="5">
    <location>
        <begin position="77"/>
        <end position="95"/>
    </location>
</feature>
<dbReference type="Pfam" id="PF01740">
    <property type="entry name" value="STAS"/>
    <property type="match status" value="1"/>
</dbReference>
<evidence type="ECO:0000256" key="3">
    <source>
        <dbReference type="ARBA" id="ARBA00022989"/>
    </source>
</evidence>
<evidence type="ECO:0000256" key="2">
    <source>
        <dbReference type="ARBA" id="ARBA00022692"/>
    </source>
</evidence>
<feature type="transmembrane region" description="Helical" evidence="5">
    <location>
        <begin position="177"/>
        <end position="195"/>
    </location>
</feature>
<dbReference type="CDD" id="cd07042">
    <property type="entry name" value="STAS_SulP_like_sulfate_transporter"/>
    <property type="match status" value="1"/>
</dbReference>
<dbReference type="Proteomes" id="UP001271789">
    <property type="component" value="Unassembled WGS sequence"/>
</dbReference>
<protein>
    <submittedName>
        <fullName evidence="7">Sulfate transporter</fullName>
    </submittedName>
</protein>
<organism evidence="7 8">
    <name type="scientific">Methanolapillus africanus</name>
    <dbReference type="NCBI Taxonomy" id="3028297"/>
    <lineage>
        <taxon>Archaea</taxon>
        <taxon>Methanobacteriati</taxon>
        <taxon>Methanobacteriota</taxon>
        <taxon>Stenosarchaea group</taxon>
        <taxon>Methanomicrobia</taxon>
        <taxon>Methanosarcinales</taxon>
        <taxon>Methanosarcinaceae</taxon>
        <taxon>Methanolapillus</taxon>
    </lineage>
</organism>
<feature type="domain" description="STAS" evidence="6">
    <location>
        <begin position="438"/>
        <end position="550"/>
    </location>
</feature>
<feature type="transmembrane region" description="Helical" evidence="5">
    <location>
        <begin position="202"/>
        <end position="220"/>
    </location>
</feature>
<dbReference type="InterPro" id="IPR011547">
    <property type="entry name" value="SLC26A/SulP_dom"/>
</dbReference>
<dbReference type="GO" id="GO:0055085">
    <property type="term" value="P:transmembrane transport"/>
    <property type="evidence" value="ECO:0007669"/>
    <property type="project" value="InterPro"/>
</dbReference>
<dbReference type="InterPro" id="IPR002645">
    <property type="entry name" value="STAS_dom"/>
</dbReference>
<sequence length="553" mass="58764">MSLFDHVFVTLKGYKKSYLKNDIVAGIVVAALTIPVAMGYAQVAGLPAIYGLYAAILPMIGYAVFATSKQVIFEADSAASAITGSVVVSLGVALGSPEAMAIIPVLTFFTAVFLLLFGILKAGRFANYISTPVVSGFLSGIALSVILGQIPKAMGISSVDGGVLAKVLGIITEIPSLNIYAFLLAAGTFLAVYLGKKFLKKVPMALVALVIGTAVTYFFGLDQKGVTIVGSIPKGLPSLIIPDFASFPNISMGVLSGLIIAIVILSDSLMTAKSFAMKNRYKLDENREVFAFSAGNFLSAISGTVPVCTSTSCTASNDQYHGKTQMVSLVCAGVIALIVAFFSGLLYYMPQPVLSGIIIAAVVGIVDAKLAHVLFKDNRDEFWIWIISLIGVLFVGVLFGVLVGVILSFADVIRGIATPKQSYLGKVDGQPGFYDLASNKDAKPVDGFLIYRFGARLFFGNIEIFTKGIESALSSKPKAVIVDASGINNIDVTAGDSLKFLIKTLQDNGIDFYFARIRPDVEQDLRSNELDELIESGHTKRTIEEAILAAEKD</sequence>
<evidence type="ECO:0000256" key="5">
    <source>
        <dbReference type="SAM" id="Phobius"/>
    </source>
</evidence>
<feature type="transmembrane region" description="Helical" evidence="5">
    <location>
        <begin position="354"/>
        <end position="375"/>
    </location>
</feature>
<feature type="transmembrane region" description="Helical" evidence="5">
    <location>
        <begin position="326"/>
        <end position="348"/>
    </location>
</feature>
<dbReference type="InterPro" id="IPR001902">
    <property type="entry name" value="SLC26A/SulP_fam"/>
</dbReference>
<dbReference type="Pfam" id="PF00916">
    <property type="entry name" value="Sulfate_transp"/>
    <property type="match status" value="1"/>
</dbReference>
<reference evidence="7" key="1">
    <citation type="submission" date="2023-06" db="EMBL/GenBank/DDBJ databases">
        <title>Genome sequence of Methanosarcinaceae archaeon Ag5.</title>
        <authorList>
            <person name="Protasov E."/>
            <person name="Platt K."/>
            <person name="Poehlein A."/>
            <person name="Daniel R."/>
            <person name="Brune A."/>
        </authorList>
    </citation>
    <scope>NUCLEOTIDE SEQUENCE</scope>
    <source>
        <strain evidence="7">Ag5</strain>
    </source>
</reference>
<dbReference type="PROSITE" id="PS50801">
    <property type="entry name" value="STAS"/>
    <property type="match status" value="1"/>
</dbReference>
<feature type="transmembrane region" description="Helical" evidence="5">
    <location>
        <begin position="47"/>
        <end position="65"/>
    </location>
</feature>
<feature type="transmembrane region" description="Helical" evidence="5">
    <location>
        <begin position="132"/>
        <end position="150"/>
    </location>
</feature>
<evidence type="ECO:0000259" key="6">
    <source>
        <dbReference type="PROSITE" id="PS50801"/>
    </source>
</evidence>
<gene>
    <name evidence="7" type="ORF">MsAg5_14910</name>
</gene>
<evidence type="ECO:0000313" key="8">
    <source>
        <dbReference type="Proteomes" id="UP001271789"/>
    </source>
</evidence>
<name>A0AAE4MK09_9EURY</name>
<dbReference type="Gene3D" id="3.30.750.24">
    <property type="entry name" value="STAS domain"/>
    <property type="match status" value="1"/>
</dbReference>
<comment type="caution">
    <text evidence="7">The sequence shown here is derived from an EMBL/GenBank/DDBJ whole genome shotgun (WGS) entry which is preliminary data.</text>
</comment>
<dbReference type="GO" id="GO:0016020">
    <property type="term" value="C:membrane"/>
    <property type="evidence" value="ECO:0007669"/>
    <property type="project" value="UniProtKB-SubCell"/>
</dbReference>
<evidence type="ECO:0000256" key="1">
    <source>
        <dbReference type="ARBA" id="ARBA00004141"/>
    </source>
</evidence>
<accession>A0AAE4MK09</accession>
<comment type="subcellular location">
    <subcellularLocation>
        <location evidence="1">Membrane</location>
        <topology evidence="1">Multi-pass membrane protein</topology>
    </subcellularLocation>
</comment>
<dbReference type="RefSeq" id="WP_338100026.1">
    <property type="nucleotide sequence ID" value="NZ_JAWDKD010000021.1"/>
</dbReference>
<feature type="transmembrane region" description="Helical" evidence="5">
    <location>
        <begin position="21"/>
        <end position="41"/>
    </location>
</feature>
<dbReference type="EMBL" id="JAWDKD010000021">
    <property type="protein sequence ID" value="MDV0447584.1"/>
    <property type="molecule type" value="Genomic_DNA"/>
</dbReference>
<evidence type="ECO:0000256" key="4">
    <source>
        <dbReference type="ARBA" id="ARBA00023136"/>
    </source>
</evidence>
<feature type="transmembrane region" description="Helical" evidence="5">
    <location>
        <begin position="382"/>
        <end position="410"/>
    </location>
</feature>
<feature type="transmembrane region" description="Helical" evidence="5">
    <location>
        <begin position="250"/>
        <end position="272"/>
    </location>
</feature>
<keyword evidence="3 5" id="KW-1133">Transmembrane helix</keyword>
<evidence type="ECO:0000313" key="7">
    <source>
        <dbReference type="EMBL" id="MDV0447584.1"/>
    </source>
</evidence>
<dbReference type="AlphaFoldDB" id="A0AAE4MK09"/>
<dbReference type="InterPro" id="IPR036513">
    <property type="entry name" value="STAS_dom_sf"/>
</dbReference>
<keyword evidence="8" id="KW-1185">Reference proteome</keyword>
<keyword evidence="2 5" id="KW-0812">Transmembrane</keyword>
<dbReference type="SUPFAM" id="SSF52091">
    <property type="entry name" value="SpoIIaa-like"/>
    <property type="match status" value="1"/>
</dbReference>
<feature type="transmembrane region" description="Helical" evidence="5">
    <location>
        <begin position="101"/>
        <end position="120"/>
    </location>
</feature>
<keyword evidence="4 5" id="KW-0472">Membrane</keyword>
<dbReference type="PANTHER" id="PTHR11814">
    <property type="entry name" value="SULFATE TRANSPORTER"/>
    <property type="match status" value="1"/>
</dbReference>